<gene>
    <name evidence="2" type="ORF">NPIL_477191</name>
</gene>
<evidence type="ECO:0000313" key="3">
    <source>
        <dbReference type="Proteomes" id="UP000887013"/>
    </source>
</evidence>
<reference evidence="2" key="1">
    <citation type="submission" date="2020-08" db="EMBL/GenBank/DDBJ databases">
        <title>Multicomponent nature underlies the extraordinary mechanical properties of spider dragline silk.</title>
        <authorList>
            <person name="Kono N."/>
            <person name="Nakamura H."/>
            <person name="Mori M."/>
            <person name="Yoshida Y."/>
            <person name="Ohtoshi R."/>
            <person name="Malay A.D."/>
            <person name="Moran D.A.P."/>
            <person name="Tomita M."/>
            <person name="Numata K."/>
            <person name="Arakawa K."/>
        </authorList>
    </citation>
    <scope>NUCLEOTIDE SEQUENCE</scope>
</reference>
<feature type="region of interest" description="Disordered" evidence="1">
    <location>
        <begin position="63"/>
        <end position="86"/>
    </location>
</feature>
<dbReference type="EMBL" id="BMAW01023919">
    <property type="protein sequence ID" value="GFT85288.1"/>
    <property type="molecule type" value="Genomic_DNA"/>
</dbReference>
<dbReference type="AlphaFoldDB" id="A0A8X6U308"/>
<keyword evidence="3" id="KW-1185">Reference proteome</keyword>
<evidence type="ECO:0000256" key="1">
    <source>
        <dbReference type="SAM" id="MobiDB-lite"/>
    </source>
</evidence>
<accession>A0A8X6U308</accession>
<evidence type="ECO:0000313" key="2">
    <source>
        <dbReference type="EMBL" id="GFT85288.1"/>
    </source>
</evidence>
<feature type="region of interest" description="Disordered" evidence="1">
    <location>
        <begin position="27"/>
        <end position="46"/>
    </location>
</feature>
<dbReference type="Proteomes" id="UP000887013">
    <property type="component" value="Unassembled WGS sequence"/>
</dbReference>
<proteinExistence type="predicted"/>
<name>A0A8X6U308_NEPPI</name>
<sequence>MGNFFFLKAVSWEVRVTGNLSAKLSRNKVRTKEENPRHSAKRRGGEVRTELHFRPRFIHKRMGPREHHPWDRSGWPSAHVWRKPDL</sequence>
<protein>
    <submittedName>
        <fullName evidence="2">Uncharacterized protein</fullName>
    </submittedName>
</protein>
<feature type="compositionally biased region" description="Basic and acidic residues" evidence="1">
    <location>
        <begin position="30"/>
        <end position="46"/>
    </location>
</feature>
<comment type="caution">
    <text evidence="2">The sequence shown here is derived from an EMBL/GenBank/DDBJ whole genome shotgun (WGS) entry which is preliminary data.</text>
</comment>
<organism evidence="2 3">
    <name type="scientific">Nephila pilipes</name>
    <name type="common">Giant wood spider</name>
    <name type="synonym">Nephila maculata</name>
    <dbReference type="NCBI Taxonomy" id="299642"/>
    <lineage>
        <taxon>Eukaryota</taxon>
        <taxon>Metazoa</taxon>
        <taxon>Ecdysozoa</taxon>
        <taxon>Arthropoda</taxon>
        <taxon>Chelicerata</taxon>
        <taxon>Arachnida</taxon>
        <taxon>Araneae</taxon>
        <taxon>Araneomorphae</taxon>
        <taxon>Entelegynae</taxon>
        <taxon>Araneoidea</taxon>
        <taxon>Nephilidae</taxon>
        <taxon>Nephila</taxon>
    </lineage>
</organism>